<dbReference type="PROSITE" id="PS00041">
    <property type="entry name" value="HTH_ARAC_FAMILY_1"/>
    <property type="match status" value="1"/>
</dbReference>
<dbReference type="SUPFAM" id="SSF46689">
    <property type="entry name" value="Homeodomain-like"/>
    <property type="match status" value="2"/>
</dbReference>
<evidence type="ECO:0000313" key="7">
    <source>
        <dbReference type="Proteomes" id="UP000242999"/>
    </source>
</evidence>
<dbReference type="PROSITE" id="PS01124">
    <property type="entry name" value="HTH_ARAC_FAMILY_2"/>
    <property type="match status" value="1"/>
</dbReference>
<dbReference type="RefSeq" id="WP_093310590.1">
    <property type="nucleotide sequence ID" value="NZ_FNYH01000009.1"/>
</dbReference>
<keyword evidence="1" id="KW-0805">Transcription regulation</keyword>
<dbReference type="OrthoDB" id="9803764at2"/>
<dbReference type="PANTHER" id="PTHR43280">
    <property type="entry name" value="ARAC-FAMILY TRANSCRIPTIONAL REGULATOR"/>
    <property type="match status" value="1"/>
</dbReference>
<proteinExistence type="predicted"/>
<dbReference type="InterPro" id="IPR009057">
    <property type="entry name" value="Homeodomain-like_sf"/>
</dbReference>
<dbReference type="PRINTS" id="PR00032">
    <property type="entry name" value="HTHARAC"/>
</dbReference>
<dbReference type="STRING" id="64971.SAMN05421831_10958"/>
<dbReference type="Gene3D" id="1.10.10.60">
    <property type="entry name" value="Homeodomain-like"/>
    <property type="match status" value="2"/>
</dbReference>
<keyword evidence="4" id="KW-0804">Transcription</keyword>
<evidence type="ECO:0000256" key="1">
    <source>
        <dbReference type="ARBA" id="ARBA00023015"/>
    </source>
</evidence>
<evidence type="ECO:0000256" key="4">
    <source>
        <dbReference type="ARBA" id="ARBA00023163"/>
    </source>
</evidence>
<keyword evidence="2" id="KW-0238">DNA-binding</keyword>
<protein>
    <submittedName>
        <fullName evidence="6">AraC-like ligand binding domain-containing protein</fullName>
    </submittedName>
</protein>
<gene>
    <name evidence="6" type="ORF">SAMN05421831_10958</name>
</gene>
<dbReference type="GO" id="GO:0043565">
    <property type="term" value="F:sequence-specific DNA binding"/>
    <property type="evidence" value="ECO:0007669"/>
    <property type="project" value="InterPro"/>
</dbReference>
<dbReference type="InterPro" id="IPR018060">
    <property type="entry name" value="HTH_AraC"/>
</dbReference>
<evidence type="ECO:0000256" key="3">
    <source>
        <dbReference type="ARBA" id="ARBA00023159"/>
    </source>
</evidence>
<keyword evidence="7" id="KW-1185">Reference proteome</keyword>
<evidence type="ECO:0000259" key="5">
    <source>
        <dbReference type="PROSITE" id="PS01124"/>
    </source>
</evidence>
<name>A0A1H6T7G3_9GAMM</name>
<keyword evidence="3" id="KW-0010">Activator</keyword>
<dbReference type="PANTHER" id="PTHR43280:SF30">
    <property type="entry name" value="MMSAB OPERON REGULATORY PROTEIN"/>
    <property type="match status" value="1"/>
</dbReference>
<dbReference type="InterPro" id="IPR020449">
    <property type="entry name" value="Tscrpt_reg_AraC-type_HTH"/>
</dbReference>
<dbReference type="SUPFAM" id="SSF51215">
    <property type="entry name" value="Regulatory protein AraC"/>
    <property type="match status" value="1"/>
</dbReference>
<feature type="domain" description="HTH araC/xylS-type" evidence="5">
    <location>
        <begin position="194"/>
        <end position="292"/>
    </location>
</feature>
<accession>A0A1H6T7G3</accession>
<dbReference type="Proteomes" id="UP000242999">
    <property type="component" value="Unassembled WGS sequence"/>
</dbReference>
<evidence type="ECO:0000256" key="2">
    <source>
        <dbReference type="ARBA" id="ARBA00023125"/>
    </source>
</evidence>
<dbReference type="InterPro" id="IPR003313">
    <property type="entry name" value="AraC-bd"/>
</dbReference>
<reference evidence="7" key="1">
    <citation type="submission" date="2016-10" db="EMBL/GenBank/DDBJ databases">
        <authorList>
            <person name="Varghese N."/>
            <person name="Submissions S."/>
        </authorList>
    </citation>
    <scope>NUCLEOTIDE SEQUENCE [LARGE SCALE GENOMIC DNA]</scope>
    <source>
        <strain evidence="7">DSM 7165</strain>
    </source>
</reference>
<dbReference type="Pfam" id="PF12833">
    <property type="entry name" value="HTH_18"/>
    <property type="match status" value="1"/>
</dbReference>
<dbReference type="Pfam" id="PF02311">
    <property type="entry name" value="AraC_binding"/>
    <property type="match status" value="1"/>
</dbReference>
<dbReference type="GO" id="GO:0003700">
    <property type="term" value="F:DNA-binding transcription factor activity"/>
    <property type="evidence" value="ECO:0007669"/>
    <property type="project" value="InterPro"/>
</dbReference>
<sequence>MSHPSDWPLPQGSVRFVMPKFIRDELKTHPLTASLYPVSFGYYQQALGHRMCRDCPDDWLLIYCTGGEAQARVAETLLKVQAGDVLILPKGVAHEYQTSEATPWTLYWVHFEGELASLLFDSLSYESERPYRCLSVGISARLMSEFASLLEARNTGYRRHALLHTASQMRQLLSYITLVLPVQTPHRRQGLDLASIQAHMQANLHTRLEVDTLAEQANLSKYHFIHRYKALTGLAPIQHFLQMKIEHACHLLDQTSLSISEISYALGYEDSYYFSRLFKKVMGLAPTAYRRIRRG</sequence>
<dbReference type="AlphaFoldDB" id="A0A1H6T7G3"/>
<dbReference type="EMBL" id="FNYH01000009">
    <property type="protein sequence ID" value="SEI75206.1"/>
    <property type="molecule type" value="Genomic_DNA"/>
</dbReference>
<evidence type="ECO:0000313" key="6">
    <source>
        <dbReference type="EMBL" id="SEI75206.1"/>
    </source>
</evidence>
<dbReference type="InterPro" id="IPR037923">
    <property type="entry name" value="HTH-like"/>
</dbReference>
<dbReference type="SMART" id="SM00342">
    <property type="entry name" value="HTH_ARAC"/>
    <property type="match status" value="1"/>
</dbReference>
<organism evidence="6 7">
    <name type="scientific">Allopseudospirillum japonicum</name>
    <dbReference type="NCBI Taxonomy" id="64971"/>
    <lineage>
        <taxon>Bacteria</taxon>
        <taxon>Pseudomonadati</taxon>
        <taxon>Pseudomonadota</taxon>
        <taxon>Gammaproteobacteria</taxon>
        <taxon>Oceanospirillales</taxon>
        <taxon>Oceanospirillaceae</taxon>
        <taxon>Allopseudospirillum</taxon>
    </lineage>
</organism>
<dbReference type="InterPro" id="IPR018062">
    <property type="entry name" value="HTH_AraC-typ_CS"/>
</dbReference>
<dbReference type="CDD" id="cd06986">
    <property type="entry name" value="cupin_MmsR-like_N"/>
    <property type="match status" value="1"/>
</dbReference>
<dbReference type="Gene3D" id="2.60.120.280">
    <property type="entry name" value="Regulatory protein AraC"/>
    <property type="match status" value="1"/>
</dbReference>